<comment type="caution">
    <text evidence="6">The sequence shown here is derived from an EMBL/GenBank/DDBJ whole genome shotgun (WGS) entry which is preliminary data.</text>
</comment>
<dbReference type="GO" id="GO:0007584">
    <property type="term" value="P:response to nutrient"/>
    <property type="evidence" value="ECO:0007669"/>
    <property type="project" value="TreeGrafter"/>
</dbReference>
<protein>
    <recommendedName>
        <fullName evidence="2">3-methyl-2-oxobutanoate dehydrogenase (2-methylpropanoyl-transferring)</fullName>
        <ecNumber evidence="2">1.2.4.4</ecNumber>
    </recommendedName>
</protein>
<dbReference type="PANTHER" id="PTHR42980">
    <property type="entry name" value="2-OXOISOVALERATE DEHYDROGENASE SUBUNIT BETA-RELATED"/>
    <property type="match status" value="1"/>
</dbReference>
<comment type="catalytic activity">
    <reaction evidence="4">
        <text>N(6)-[(R)-lipoyl]-L-lysyl-[protein] + 3-methyl-2-oxobutanoate + H(+) = N(6)-[(R)-S(8)-2-methylpropanoyldihydrolipoyl]-L-lysyl-[protein] + CO2</text>
        <dbReference type="Rhea" id="RHEA:13457"/>
        <dbReference type="Rhea" id="RHEA-COMP:10474"/>
        <dbReference type="Rhea" id="RHEA-COMP:10497"/>
        <dbReference type="ChEBI" id="CHEBI:11851"/>
        <dbReference type="ChEBI" id="CHEBI:15378"/>
        <dbReference type="ChEBI" id="CHEBI:16526"/>
        <dbReference type="ChEBI" id="CHEBI:83099"/>
        <dbReference type="ChEBI" id="CHEBI:83142"/>
        <dbReference type="EC" id="1.2.4.4"/>
    </reaction>
    <physiologicalReaction direction="left-to-right" evidence="4">
        <dbReference type="Rhea" id="RHEA:13458"/>
    </physiologicalReaction>
</comment>
<organism evidence="6 7">
    <name type="scientific">Pseudallescheria apiosperma</name>
    <name type="common">Scedosporium apiospermum</name>
    <dbReference type="NCBI Taxonomy" id="563466"/>
    <lineage>
        <taxon>Eukaryota</taxon>
        <taxon>Fungi</taxon>
        <taxon>Dikarya</taxon>
        <taxon>Ascomycota</taxon>
        <taxon>Pezizomycotina</taxon>
        <taxon>Sordariomycetes</taxon>
        <taxon>Hypocreomycetidae</taxon>
        <taxon>Microascales</taxon>
        <taxon>Microascaceae</taxon>
        <taxon>Scedosporium</taxon>
    </lineage>
</organism>
<dbReference type="SMART" id="SM00861">
    <property type="entry name" value="Transket_pyr"/>
    <property type="match status" value="1"/>
</dbReference>
<comment type="cofactor">
    <cofactor evidence="1">
        <name>thiamine diphosphate</name>
        <dbReference type="ChEBI" id="CHEBI:58937"/>
    </cofactor>
</comment>
<dbReference type="InterPro" id="IPR005475">
    <property type="entry name" value="Transketolase-like_Pyr-bd"/>
</dbReference>
<evidence type="ECO:0000256" key="4">
    <source>
        <dbReference type="ARBA" id="ARBA00051764"/>
    </source>
</evidence>
<dbReference type="PANTHER" id="PTHR42980:SF1">
    <property type="entry name" value="2-OXOISOVALERATE DEHYDROGENASE SUBUNIT BETA, MITOCHONDRIAL"/>
    <property type="match status" value="1"/>
</dbReference>
<reference evidence="6 7" key="1">
    <citation type="journal article" date="2014" name="Genome Announc.">
        <title>Draft genome sequence of the pathogenic fungus Scedosporium apiospermum.</title>
        <authorList>
            <person name="Vandeputte P."/>
            <person name="Ghamrawi S."/>
            <person name="Rechenmann M."/>
            <person name="Iltis A."/>
            <person name="Giraud S."/>
            <person name="Fleury M."/>
            <person name="Thornton C."/>
            <person name="Delhaes L."/>
            <person name="Meyer W."/>
            <person name="Papon N."/>
            <person name="Bouchara J.P."/>
        </authorList>
    </citation>
    <scope>NUCLEOTIDE SEQUENCE [LARGE SCALE GENOMIC DNA]</scope>
    <source>
        <strain evidence="6 7">IHEM 14462</strain>
    </source>
</reference>
<accession>A0A084FVP6</accession>
<dbReference type="FunFam" id="3.40.50.970:FF:000001">
    <property type="entry name" value="Pyruvate dehydrogenase E1 beta subunit"/>
    <property type="match status" value="1"/>
</dbReference>
<dbReference type="Gene3D" id="3.40.50.920">
    <property type="match status" value="1"/>
</dbReference>
<keyword evidence="7" id="KW-1185">Reference proteome</keyword>
<evidence type="ECO:0000313" key="6">
    <source>
        <dbReference type="EMBL" id="KEZ39158.1"/>
    </source>
</evidence>
<dbReference type="Pfam" id="PF02780">
    <property type="entry name" value="Transketolase_C"/>
    <property type="match status" value="1"/>
</dbReference>
<dbReference type="SUPFAM" id="SSF52518">
    <property type="entry name" value="Thiamin diphosphate-binding fold (THDP-binding)"/>
    <property type="match status" value="1"/>
</dbReference>
<dbReference type="Proteomes" id="UP000028545">
    <property type="component" value="Unassembled WGS sequence"/>
</dbReference>
<dbReference type="GeneID" id="27719774"/>
<proteinExistence type="predicted"/>
<dbReference type="Pfam" id="PF02779">
    <property type="entry name" value="Transket_pyr"/>
    <property type="match status" value="1"/>
</dbReference>
<dbReference type="VEuPathDB" id="FungiDB:SAPIO_CDS10565"/>
<dbReference type="OrthoDB" id="878at2759"/>
<gene>
    <name evidence="6" type="ORF">SAPIO_CDS10565</name>
</gene>
<dbReference type="GO" id="GO:0009083">
    <property type="term" value="P:branched-chain amino acid catabolic process"/>
    <property type="evidence" value="ECO:0007669"/>
    <property type="project" value="TreeGrafter"/>
</dbReference>
<sequence length="380" mass="41426">MPFKFRPMRGVAGRICRYSTKVESTPARRLNLPIDFGVTPLLHHSRDTLATAPGLPKTGTSTKLNLFQAVNSALQTALRSSTRVLCFGEDVGFGGVFRCTTGLQDEFGRDRVFNTPISEQGIVGIAIGAAAEGMKSVVEIQFADYVFPAFDQIVNEAAKFRYREGATGANLGGLVIRMPCGGVGHGALYHTQSPESLFCHVPGFQVVMPRSPSQAKGLLLSAILDSKDPVIFMEPKILYRAAVEEVPDDLYTLPLGKAEVVKPGKDLTVISYGRPLYTCLAGIQAAENELRGLSVELIDLRTIYPWDRETVLNSVRKTGRAMIVHESMVNYGVGSELAATIQEHALYYLKAPVRRVAGWSTHTGLAYEKYIFPDVASLSP</sequence>
<dbReference type="InterPro" id="IPR033248">
    <property type="entry name" value="Transketolase_C"/>
</dbReference>
<evidence type="ECO:0000256" key="3">
    <source>
        <dbReference type="ARBA" id="ARBA00023002"/>
    </source>
</evidence>
<dbReference type="KEGG" id="sapo:SAPIO_CDS10565"/>
<dbReference type="Gene3D" id="3.40.50.970">
    <property type="match status" value="1"/>
</dbReference>
<dbReference type="EMBL" id="JOWA01000165">
    <property type="protein sequence ID" value="KEZ39158.1"/>
    <property type="molecule type" value="Genomic_DNA"/>
</dbReference>
<name>A0A084FVP6_PSEDA</name>
<evidence type="ECO:0000259" key="5">
    <source>
        <dbReference type="SMART" id="SM00861"/>
    </source>
</evidence>
<dbReference type="SUPFAM" id="SSF52922">
    <property type="entry name" value="TK C-terminal domain-like"/>
    <property type="match status" value="1"/>
</dbReference>
<dbReference type="HOGENOM" id="CLU_012907_1_0_1"/>
<dbReference type="RefSeq" id="XP_016638957.1">
    <property type="nucleotide sequence ID" value="XM_016784135.1"/>
</dbReference>
<evidence type="ECO:0000256" key="1">
    <source>
        <dbReference type="ARBA" id="ARBA00001964"/>
    </source>
</evidence>
<dbReference type="AlphaFoldDB" id="A0A084FVP6"/>
<evidence type="ECO:0000256" key="2">
    <source>
        <dbReference type="ARBA" id="ARBA00012277"/>
    </source>
</evidence>
<dbReference type="GO" id="GO:0006091">
    <property type="term" value="P:generation of precursor metabolites and energy"/>
    <property type="evidence" value="ECO:0007669"/>
    <property type="project" value="UniProtKB-ARBA"/>
</dbReference>
<dbReference type="InterPro" id="IPR029061">
    <property type="entry name" value="THDP-binding"/>
</dbReference>
<feature type="domain" description="Transketolase-like pyrimidine-binding" evidence="5">
    <location>
        <begin position="64"/>
        <end position="241"/>
    </location>
</feature>
<keyword evidence="3 6" id="KW-0560">Oxidoreductase</keyword>
<evidence type="ECO:0000313" key="7">
    <source>
        <dbReference type="Proteomes" id="UP000028545"/>
    </source>
</evidence>
<dbReference type="GO" id="GO:0003863">
    <property type="term" value="F:branched-chain 2-oxo acid dehydrogenase activity"/>
    <property type="evidence" value="ECO:0007669"/>
    <property type="project" value="UniProtKB-EC"/>
</dbReference>
<dbReference type="FunFam" id="3.40.50.920:FF:000001">
    <property type="entry name" value="Pyruvate dehydrogenase E1 beta subunit"/>
    <property type="match status" value="1"/>
</dbReference>
<dbReference type="InterPro" id="IPR009014">
    <property type="entry name" value="Transketo_C/PFOR_II"/>
</dbReference>
<dbReference type="OMA" id="PCLFVET"/>
<dbReference type="EC" id="1.2.4.4" evidence="2"/>
<dbReference type="CDD" id="cd07036">
    <property type="entry name" value="TPP_PYR_E1-PDHc-beta_like"/>
    <property type="match status" value="1"/>
</dbReference>